<dbReference type="EMBL" id="KQ257457">
    <property type="protein sequence ID" value="KNC99619.1"/>
    <property type="molecule type" value="Genomic_DNA"/>
</dbReference>
<dbReference type="GO" id="GO:0009187">
    <property type="term" value="P:cyclic nucleotide metabolic process"/>
    <property type="evidence" value="ECO:0007669"/>
    <property type="project" value="TreeGrafter"/>
</dbReference>
<dbReference type="InterPro" id="IPR009097">
    <property type="entry name" value="Cyclic_Pdiesterase"/>
</dbReference>
<name>A0A0L0HFE1_SPIPD</name>
<dbReference type="Pfam" id="PF07823">
    <property type="entry name" value="CPDase"/>
    <property type="match status" value="1"/>
</dbReference>
<accession>A0A0L0HFE1</accession>
<dbReference type="VEuPathDB" id="FungiDB:SPPG_05005"/>
<dbReference type="OrthoDB" id="514292at2759"/>
<reference evidence="1 2" key="1">
    <citation type="submission" date="2009-08" db="EMBL/GenBank/DDBJ databases">
        <title>The Genome Sequence of Spizellomyces punctatus strain DAOM BR117.</title>
        <authorList>
            <consortium name="The Broad Institute Genome Sequencing Platform"/>
            <person name="Russ C."/>
            <person name="Cuomo C."/>
            <person name="Shea T."/>
            <person name="Young S.K."/>
            <person name="Zeng Q."/>
            <person name="Koehrsen M."/>
            <person name="Haas B."/>
            <person name="Borodovsky M."/>
            <person name="Guigo R."/>
            <person name="Alvarado L."/>
            <person name="Berlin A."/>
            <person name="Bochicchio J."/>
            <person name="Borenstein D."/>
            <person name="Chapman S."/>
            <person name="Chen Z."/>
            <person name="Engels R."/>
            <person name="Freedman E."/>
            <person name="Gellesch M."/>
            <person name="Goldberg J."/>
            <person name="Griggs A."/>
            <person name="Gujja S."/>
            <person name="Heiman D."/>
            <person name="Hepburn T."/>
            <person name="Howarth C."/>
            <person name="Jen D."/>
            <person name="Larson L."/>
            <person name="Lewis B."/>
            <person name="Mehta T."/>
            <person name="Park D."/>
            <person name="Pearson M."/>
            <person name="Roberts A."/>
            <person name="Saif S."/>
            <person name="Shenoy N."/>
            <person name="Sisk P."/>
            <person name="Stolte C."/>
            <person name="Sykes S."/>
            <person name="Thomson T."/>
            <person name="Walk T."/>
            <person name="White J."/>
            <person name="Yandava C."/>
            <person name="Burger G."/>
            <person name="Gray M.W."/>
            <person name="Holland P.W.H."/>
            <person name="King N."/>
            <person name="Lang F.B.F."/>
            <person name="Roger A.J."/>
            <person name="Ruiz-Trillo I."/>
            <person name="Lander E."/>
            <person name="Nusbaum C."/>
        </authorList>
    </citation>
    <scope>NUCLEOTIDE SEQUENCE [LARGE SCALE GENOMIC DNA]</scope>
    <source>
        <strain evidence="1 2">DAOM BR117</strain>
    </source>
</reference>
<protein>
    <recommendedName>
        <fullName evidence="3">2',3'-cyclic-nucleotide 3'-phosphodiesterase</fullName>
    </recommendedName>
</protein>
<gene>
    <name evidence="1" type="ORF">SPPG_05005</name>
</gene>
<dbReference type="STRING" id="645134.A0A0L0HFE1"/>
<dbReference type="eggNOG" id="ENOG502S7MQ">
    <property type="taxonomic scope" value="Eukaryota"/>
</dbReference>
<dbReference type="RefSeq" id="XP_016607659.1">
    <property type="nucleotide sequence ID" value="XM_016753245.1"/>
</dbReference>
<evidence type="ECO:0008006" key="3">
    <source>
        <dbReference type="Google" id="ProtNLM"/>
    </source>
</evidence>
<dbReference type="OMA" id="AVYSVWA"/>
<dbReference type="PANTHER" id="PTHR28141">
    <property type="entry name" value="2',3'-CYCLIC-NUCLEOTIDE 3'-PHOSPHODIESTERASE"/>
    <property type="match status" value="1"/>
</dbReference>
<evidence type="ECO:0000313" key="2">
    <source>
        <dbReference type="Proteomes" id="UP000053201"/>
    </source>
</evidence>
<dbReference type="SUPFAM" id="SSF55144">
    <property type="entry name" value="LigT-like"/>
    <property type="match status" value="1"/>
</dbReference>
<organism evidence="1 2">
    <name type="scientific">Spizellomyces punctatus (strain DAOM BR117)</name>
    <dbReference type="NCBI Taxonomy" id="645134"/>
    <lineage>
        <taxon>Eukaryota</taxon>
        <taxon>Fungi</taxon>
        <taxon>Fungi incertae sedis</taxon>
        <taxon>Chytridiomycota</taxon>
        <taxon>Chytridiomycota incertae sedis</taxon>
        <taxon>Chytridiomycetes</taxon>
        <taxon>Spizellomycetales</taxon>
        <taxon>Spizellomycetaceae</taxon>
        <taxon>Spizellomyces</taxon>
    </lineage>
</organism>
<dbReference type="InterPro" id="IPR012386">
    <property type="entry name" value="Cyclic-nucl_3Pdiesterase"/>
</dbReference>
<sequence length="174" mass="19766">MVDVVYSLWLCPSEPTVQSYLKKVIDTFSDRLDTPKWNPHITLLGGINTSKEDVIALTRKVADAGANFNVTLSDIATKDLYYQCVMAVPHPSDPLIELNTTARKVFEKEDQPLFWPHLSLIYGDLDKELKREIAEEVKKEFNVVGQIVDVKSIQIWSTTGSPEKWEFIAETPLK</sequence>
<dbReference type="PANTHER" id="PTHR28141:SF1">
    <property type="entry name" value="2',3'-CYCLIC-NUCLEOTIDE 3'-PHOSPHODIESTERASE"/>
    <property type="match status" value="1"/>
</dbReference>
<keyword evidence="2" id="KW-1185">Reference proteome</keyword>
<evidence type="ECO:0000313" key="1">
    <source>
        <dbReference type="EMBL" id="KNC99619.1"/>
    </source>
</evidence>
<dbReference type="GO" id="GO:0004113">
    <property type="term" value="F:2',3'-cyclic-nucleotide 3'-phosphodiesterase activity"/>
    <property type="evidence" value="ECO:0007669"/>
    <property type="project" value="TreeGrafter"/>
</dbReference>
<proteinExistence type="predicted"/>
<dbReference type="Gene3D" id="3.90.1140.10">
    <property type="entry name" value="Cyclic phosphodiesterase"/>
    <property type="match status" value="1"/>
</dbReference>
<dbReference type="InParanoid" id="A0A0L0HFE1"/>
<dbReference type="Proteomes" id="UP000053201">
    <property type="component" value="Unassembled WGS sequence"/>
</dbReference>
<dbReference type="AlphaFoldDB" id="A0A0L0HFE1"/>
<dbReference type="GeneID" id="27688425"/>